<dbReference type="Gramene" id="PVH64369">
    <property type="protein sequence ID" value="PVH64369"/>
    <property type="gene ID" value="PAHAL_2G250700"/>
</dbReference>
<sequence>MMWSPACAELGIYGSGADCRPSSFYQFWLWVEIFMRNGKKFFMVGLESQTAQDHPALEAGAEALKGAALALHPRESTSEDTGMVLLQ</sequence>
<gene>
    <name evidence="1" type="ORF">PAHAL_2G250700</name>
</gene>
<evidence type="ECO:0000313" key="1">
    <source>
        <dbReference type="EMBL" id="PVH64369.1"/>
    </source>
</evidence>
<dbReference type="AlphaFoldDB" id="A0A2T8KQD4"/>
<protein>
    <submittedName>
        <fullName evidence="1">Uncharacterized protein</fullName>
    </submittedName>
</protein>
<dbReference type="Proteomes" id="UP000243499">
    <property type="component" value="Chromosome 2"/>
</dbReference>
<organism evidence="1">
    <name type="scientific">Panicum hallii</name>
    <dbReference type="NCBI Taxonomy" id="206008"/>
    <lineage>
        <taxon>Eukaryota</taxon>
        <taxon>Viridiplantae</taxon>
        <taxon>Streptophyta</taxon>
        <taxon>Embryophyta</taxon>
        <taxon>Tracheophyta</taxon>
        <taxon>Spermatophyta</taxon>
        <taxon>Magnoliopsida</taxon>
        <taxon>Liliopsida</taxon>
        <taxon>Poales</taxon>
        <taxon>Poaceae</taxon>
        <taxon>PACMAD clade</taxon>
        <taxon>Panicoideae</taxon>
        <taxon>Panicodae</taxon>
        <taxon>Paniceae</taxon>
        <taxon>Panicinae</taxon>
        <taxon>Panicum</taxon>
        <taxon>Panicum sect. Panicum</taxon>
    </lineage>
</organism>
<proteinExistence type="predicted"/>
<name>A0A2T8KQD4_9POAL</name>
<accession>A0A2T8KQD4</accession>
<dbReference type="EMBL" id="CM008047">
    <property type="protein sequence ID" value="PVH64369.1"/>
    <property type="molecule type" value="Genomic_DNA"/>
</dbReference>
<reference evidence="1" key="1">
    <citation type="submission" date="2018-04" db="EMBL/GenBank/DDBJ databases">
        <title>WGS assembly of Panicum hallii.</title>
        <authorList>
            <person name="Lovell J."/>
            <person name="Jenkins J."/>
            <person name="Lowry D."/>
            <person name="Mamidi S."/>
            <person name="Sreedasyam A."/>
            <person name="Weng X."/>
            <person name="Barry K."/>
            <person name="Bonette J."/>
            <person name="Campitelli B."/>
            <person name="Daum C."/>
            <person name="Gordon S."/>
            <person name="Gould B."/>
            <person name="Lipzen A."/>
            <person name="Macqueen A."/>
            <person name="Palacio-Mejia J."/>
            <person name="Plott C."/>
            <person name="Shakirov E."/>
            <person name="Shu S."/>
            <person name="Yoshinaga Y."/>
            <person name="Zane M."/>
            <person name="Rokhsar D."/>
            <person name="Grimwood J."/>
            <person name="Schmutz J."/>
            <person name="Juenger T."/>
        </authorList>
    </citation>
    <scope>NUCLEOTIDE SEQUENCE [LARGE SCALE GENOMIC DNA]</scope>
    <source>
        <strain evidence="1">FIL2</strain>
    </source>
</reference>